<dbReference type="SUPFAM" id="SSF103473">
    <property type="entry name" value="MFS general substrate transporter"/>
    <property type="match status" value="1"/>
</dbReference>
<evidence type="ECO:0000256" key="2">
    <source>
        <dbReference type="ARBA" id="ARBA00022448"/>
    </source>
</evidence>
<keyword evidence="2" id="KW-0813">Transport</keyword>
<comment type="subcellular location">
    <subcellularLocation>
        <location evidence="1">Cell membrane</location>
        <topology evidence="1">Multi-pass membrane protein</topology>
    </subcellularLocation>
</comment>
<evidence type="ECO:0000256" key="4">
    <source>
        <dbReference type="ARBA" id="ARBA00022692"/>
    </source>
</evidence>
<dbReference type="GO" id="GO:0022857">
    <property type="term" value="F:transmembrane transporter activity"/>
    <property type="evidence" value="ECO:0007669"/>
    <property type="project" value="InterPro"/>
</dbReference>
<name>X0WLC4_9ZZZZ</name>
<dbReference type="PANTHER" id="PTHR23517">
    <property type="entry name" value="RESISTANCE PROTEIN MDTM, PUTATIVE-RELATED-RELATED"/>
    <property type="match status" value="1"/>
</dbReference>
<keyword evidence="5 7" id="KW-1133">Transmembrane helix</keyword>
<protein>
    <recommendedName>
        <fullName evidence="8">Major facilitator superfamily (MFS) profile domain-containing protein</fullName>
    </recommendedName>
</protein>
<sequence length="131" mass="13702">MGSPETLSETGPDGGAASRTVLLVVFATILIDFIGFSVLIPVLPLFAERLGASPFQIALILTVYALAQLFFLPAWGWVSDRVGRRPVILVSLLGTVGSFVVLAFADSIGMIYAARVLAGFFAASIGTAQAV</sequence>
<dbReference type="InterPro" id="IPR036259">
    <property type="entry name" value="MFS_trans_sf"/>
</dbReference>
<dbReference type="EMBL" id="BARS01034707">
    <property type="protein sequence ID" value="GAG25318.1"/>
    <property type="molecule type" value="Genomic_DNA"/>
</dbReference>
<comment type="caution">
    <text evidence="9">The sequence shown here is derived from an EMBL/GenBank/DDBJ whole genome shotgun (WGS) entry which is preliminary data.</text>
</comment>
<dbReference type="Gene3D" id="1.20.1250.20">
    <property type="entry name" value="MFS general substrate transporter like domains"/>
    <property type="match status" value="1"/>
</dbReference>
<keyword evidence="3" id="KW-1003">Cell membrane</keyword>
<evidence type="ECO:0000256" key="5">
    <source>
        <dbReference type="ARBA" id="ARBA00022989"/>
    </source>
</evidence>
<dbReference type="AlphaFoldDB" id="X0WLC4"/>
<evidence type="ECO:0000256" key="6">
    <source>
        <dbReference type="ARBA" id="ARBA00023136"/>
    </source>
</evidence>
<proteinExistence type="predicted"/>
<feature type="transmembrane region" description="Helical" evidence="7">
    <location>
        <begin position="87"/>
        <end position="105"/>
    </location>
</feature>
<dbReference type="InterPro" id="IPR011701">
    <property type="entry name" value="MFS"/>
</dbReference>
<keyword evidence="6 7" id="KW-0472">Membrane</keyword>
<dbReference type="PRINTS" id="PR01035">
    <property type="entry name" value="TCRTETA"/>
</dbReference>
<dbReference type="InterPro" id="IPR001958">
    <property type="entry name" value="Tet-R_TetA/multi-R_MdtG-like"/>
</dbReference>
<organism evidence="9">
    <name type="scientific">marine sediment metagenome</name>
    <dbReference type="NCBI Taxonomy" id="412755"/>
    <lineage>
        <taxon>unclassified sequences</taxon>
        <taxon>metagenomes</taxon>
        <taxon>ecological metagenomes</taxon>
    </lineage>
</organism>
<feature type="non-terminal residue" evidence="9">
    <location>
        <position position="131"/>
    </location>
</feature>
<evidence type="ECO:0000256" key="1">
    <source>
        <dbReference type="ARBA" id="ARBA00004651"/>
    </source>
</evidence>
<dbReference type="GO" id="GO:0005886">
    <property type="term" value="C:plasma membrane"/>
    <property type="evidence" value="ECO:0007669"/>
    <property type="project" value="UniProtKB-SubCell"/>
</dbReference>
<dbReference type="InterPro" id="IPR050171">
    <property type="entry name" value="MFS_Transporters"/>
</dbReference>
<feature type="transmembrane region" description="Helical" evidence="7">
    <location>
        <begin position="55"/>
        <end position="75"/>
    </location>
</feature>
<feature type="domain" description="Major facilitator superfamily (MFS) profile" evidence="8">
    <location>
        <begin position="21"/>
        <end position="131"/>
    </location>
</feature>
<dbReference type="InterPro" id="IPR020846">
    <property type="entry name" value="MFS_dom"/>
</dbReference>
<gene>
    <name evidence="9" type="ORF">S01H1_53588</name>
</gene>
<evidence type="ECO:0000256" key="7">
    <source>
        <dbReference type="SAM" id="Phobius"/>
    </source>
</evidence>
<dbReference type="Pfam" id="PF07690">
    <property type="entry name" value="MFS_1"/>
    <property type="match status" value="1"/>
</dbReference>
<feature type="transmembrane region" description="Helical" evidence="7">
    <location>
        <begin position="20"/>
        <end position="43"/>
    </location>
</feature>
<reference evidence="9" key="1">
    <citation type="journal article" date="2014" name="Front. Microbiol.">
        <title>High frequency of phylogenetically diverse reductive dehalogenase-homologous genes in deep subseafloor sedimentary metagenomes.</title>
        <authorList>
            <person name="Kawai M."/>
            <person name="Futagami T."/>
            <person name="Toyoda A."/>
            <person name="Takaki Y."/>
            <person name="Nishi S."/>
            <person name="Hori S."/>
            <person name="Arai W."/>
            <person name="Tsubouchi T."/>
            <person name="Morono Y."/>
            <person name="Uchiyama I."/>
            <person name="Ito T."/>
            <person name="Fujiyama A."/>
            <person name="Inagaki F."/>
            <person name="Takami H."/>
        </authorList>
    </citation>
    <scope>NUCLEOTIDE SEQUENCE</scope>
    <source>
        <strain evidence="9">Expedition CK06-06</strain>
    </source>
</reference>
<keyword evidence="4 7" id="KW-0812">Transmembrane</keyword>
<evidence type="ECO:0000259" key="8">
    <source>
        <dbReference type="PROSITE" id="PS50850"/>
    </source>
</evidence>
<evidence type="ECO:0000256" key="3">
    <source>
        <dbReference type="ARBA" id="ARBA00022475"/>
    </source>
</evidence>
<accession>X0WLC4</accession>
<evidence type="ECO:0000313" key="9">
    <source>
        <dbReference type="EMBL" id="GAG25318.1"/>
    </source>
</evidence>
<dbReference type="PROSITE" id="PS50850">
    <property type="entry name" value="MFS"/>
    <property type="match status" value="1"/>
</dbReference>